<gene>
    <name evidence="2" type="ORF">PSTEL_06600</name>
</gene>
<dbReference type="HOGENOM" id="CLU_1794612_0_0_9"/>
<dbReference type="EMBL" id="CP009286">
    <property type="protein sequence ID" value="AIQ62822.1"/>
    <property type="molecule type" value="Genomic_DNA"/>
</dbReference>
<protein>
    <submittedName>
        <fullName evidence="2">Uncharacterized protein</fullName>
    </submittedName>
</protein>
<reference evidence="2 3" key="1">
    <citation type="submission" date="2014-08" db="EMBL/GenBank/DDBJ databases">
        <title>Comparative genomics of the Paenibacillus odorifer group.</title>
        <authorList>
            <person name="den Bakker H.C."/>
            <person name="Tsai Y.-C."/>
            <person name="Martin N."/>
            <person name="Korlach J."/>
            <person name="Wiedmann M."/>
        </authorList>
    </citation>
    <scope>NUCLEOTIDE SEQUENCE [LARGE SCALE GENOMIC DNA]</scope>
    <source>
        <strain evidence="2 3">DSM 14472</strain>
    </source>
</reference>
<keyword evidence="1" id="KW-0812">Transmembrane</keyword>
<organism evidence="2 3">
    <name type="scientific">Paenibacillus stellifer</name>
    <dbReference type="NCBI Taxonomy" id="169760"/>
    <lineage>
        <taxon>Bacteria</taxon>
        <taxon>Bacillati</taxon>
        <taxon>Bacillota</taxon>
        <taxon>Bacilli</taxon>
        <taxon>Bacillales</taxon>
        <taxon>Paenibacillaceae</taxon>
        <taxon>Paenibacillus</taxon>
    </lineage>
</organism>
<feature type="transmembrane region" description="Helical" evidence="1">
    <location>
        <begin position="69"/>
        <end position="89"/>
    </location>
</feature>
<dbReference type="KEGG" id="pste:PSTEL_06600"/>
<keyword evidence="1" id="KW-1133">Transmembrane helix</keyword>
<evidence type="ECO:0000313" key="2">
    <source>
        <dbReference type="EMBL" id="AIQ62822.1"/>
    </source>
</evidence>
<sequence length="144" mass="16538">MSLNGLVPRTLLIKITQKLLSRKECESPRDFHVSLGFVLLRLDFISTLSSSLRFKPLETYFLRIPPLNFLAMLVQSICIEGVFLTMLLYKILLQFALNITVDMDSFQPNSNQSNRKERPIKDALALVYVCTLSKPRFSNSNPHF</sequence>
<keyword evidence="1" id="KW-0472">Membrane</keyword>
<dbReference type="Proteomes" id="UP000029507">
    <property type="component" value="Chromosome"/>
</dbReference>
<proteinExistence type="predicted"/>
<dbReference type="AlphaFoldDB" id="A0A089LPN3"/>
<name>A0A089LPN3_9BACL</name>
<keyword evidence="3" id="KW-1185">Reference proteome</keyword>
<accession>A0A089LPN3</accession>
<evidence type="ECO:0000313" key="3">
    <source>
        <dbReference type="Proteomes" id="UP000029507"/>
    </source>
</evidence>
<evidence type="ECO:0000256" key="1">
    <source>
        <dbReference type="SAM" id="Phobius"/>
    </source>
</evidence>